<dbReference type="Pfam" id="PF13449">
    <property type="entry name" value="Phytase-like"/>
    <property type="match status" value="1"/>
</dbReference>
<name>A0A653E1T9_9PSED</name>
<evidence type="ECO:0000313" key="3">
    <source>
        <dbReference type="EMBL" id="VEV96179.1"/>
    </source>
</evidence>
<dbReference type="EMBL" id="LR215729">
    <property type="protein sequence ID" value="VEV96179.1"/>
    <property type="molecule type" value="Genomic_DNA"/>
</dbReference>
<dbReference type="InterPro" id="IPR027372">
    <property type="entry name" value="Phytase-like_dom"/>
</dbReference>
<organism evidence="3">
    <name type="scientific">Pseudomonas marincola</name>
    <dbReference type="NCBI Taxonomy" id="437900"/>
    <lineage>
        <taxon>Bacteria</taxon>
        <taxon>Pseudomonadati</taxon>
        <taxon>Pseudomonadota</taxon>
        <taxon>Gammaproteobacteria</taxon>
        <taxon>Pseudomonadales</taxon>
        <taxon>Pseudomonadaceae</taxon>
        <taxon>Pseudomonas</taxon>
    </lineage>
</organism>
<protein>
    <submittedName>
        <fullName evidence="3">DNA topoisomerase IV</fullName>
    </submittedName>
</protein>
<keyword evidence="3" id="KW-0413">Isomerase</keyword>
<evidence type="ECO:0000256" key="1">
    <source>
        <dbReference type="SAM" id="SignalP"/>
    </source>
</evidence>
<dbReference type="SUPFAM" id="SSF101898">
    <property type="entry name" value="NHL repeat"/>
    <property type="match status" value="1"/>
</dbReference>
<accession>A0A653E1T9</accession>
<feature type="domain" description="Phytase-like" evidence="2">
    <location>
        <begin position="40"/>
        <end position="187"/>
    </location>
</feature>
<proteinExistence type="predicted"/>
<feature type="signal peptide" evidence="1">
    <location>
        <begin position="1"/>
        <end position="18"/>
    </location>
</feature>
<gene>
    <name evidence="3" type="ORF">PMYSY11_1132</name>
</gene>
<dbReference type="RefSeq" id="WP_150547783.1">
    <property type="nucleotide sequence ID" value="NZ_LR215729.2"/>
</dbReference>
<dbReference type="AlphaFoldDB" id="A0A653E1T9"/>
<feature type="chain" id="PRO_5024788218" evidence="1">
    <location>
        <begin position="19"/>
        <end position="327"/>
    </location>
</feature>
<sequence length="327" mass="36263">MRQLLFTLTLFISAPLFAATEAPEELKLLSENPVAGMEQGNLSGLAWCGDALWAVSDREDGRVYRLNTDVSPWQAEAETFVAPPLPDNMRPWGMKMRGWITGLIRGGDLDFEGISCDSAGNRYLLSEAHAGVLKMPPAGEPEWLTLPKTFMRQARASGLLLHFNAMLEGIAIDPAGERMWLAAERERRGLLALYGKSNNWRCQGPCVLQSESGVVVAPKLGAGPVPKDYSDLSFYQEKLFTLERQAHQICRRELETGAVERCWSFAEAALTDARRYDSKYGMAEALWIDPEGAWLGLDTGAHTRADGEDRSIVWRFAAPKGGWEQAE</sequence>
<evidence type="ECO:0000259" key="2">
    <source>
        <dbReference type="Pfam" id="PF13449"/>
    </source>
</evidence>
<reference evidence="3" key="1">
    <citation type="submission" date="2019-02" db="EMBL/GenBank/DDBJ databases">
        <authorList>
            <consortium name="Genoscope - CEA"/>
            <person name="William W."/>
        </authorList>
    </citation>
    <scope>NUCLEOTIDE SEQUENCE [LARGE SCALE GENOMIC DNA]</scope>
    <source>
        <strain evidence="3">YSy11</strain>
    </source>
</reference>
<keyword evidence="1" id="KW-0732">Signal</keyword>
<dbReference type="GO" id="GO:0016853">
    <property type="term" value="F:isomerase activity"/>
    <property type="evidence" value="ECO:0007669"/>
    <property type="project" value="UniProtKB-KW"/>
</dbReference>